<sequence>MVAFQEILRPRRKAHAPITSELQDSWRDNDGTLVEKPFNPGLEVERVSAASAFWHDFRTSVADGQRTEFFWWVPGHAGILALGVHLIDISTEDRERSFRLFINDGEVITDPPLTWDFPGFPDPLEGPIIAFIETDVEALRGTHIKVQFQVQSDLATGTAMRTDVKDAGITGSLVDPLTMTHYRAKGATPKRQGFVRNSFD</sequence>
<dbReference type="AlphaFoldDB" id="A0A0F9VB19"/>
<dbReference type="EMBL" id="LAZR01000397">
    <property type="protein sequence ID" value="KKN70756.1"/>
    <property type="molecule type" value="Genomic_DNA"/>
</dbReference>
<evidence type="ECO:0000313" key="1">
    <source>
        <dbReference type="EMBL" id="KKN70756.1"/>
    </source>
</evidence>
<protein>
    <submittedName>
        <fullName evidence="1">Uncharacterized protein</fullName>
    </submittedName>
</protein>
<gene>
    <name evidence="1" type="ORF">LCGC14_0427510</name>
</gene>
<name>A0A0F9VB19_9ZZZZ</name>
<proteinExistence type="predicted"/>
<reference evidence="1" key="1">
    <citation type="journal article" date="2015" name="Nature">
        <title>Complex archaea that bridge the gap between prokaryotes and eukaryotes.</title>
        <authorList>
            <person name="Spang A."/>
            <person name="Saw J.H."/>
            <person name="Jorgensen S.L."/>
            <person name="Zaremba-Niedzwiedzka K."/>
            <person name="Martijn J."/>
            <person name="Lind A.E."/>
            <person name="van Eijk R."/>
            <person name="Schleper C."/>
            <person name="Guy L."/>
            <person name="Ettema T.J."/>
        </authorList>
    </citation>
    <scope>NUCLEOTIDE SEQUENCE</scope>
</reference>
<accession>A0A0F9VB19</accession>
<comment type="caution">
    <text evidence="1">The sequence shown here is derived from an EMBL/GenBank/DDBJ whole genome shotgun (WGS) entry which is preliminary data.</text>
</comment>
<organism evidence="1">
    <name type="scientific">marine sediment metagenome</name>
    <dbReference type="NCBI Taxonomy" id="412755"/>
    <lineage>
        <taxon>unclassified sequences</taxon>
        <taxon>metagenomes</taxon>
        <taxon>ecological metagenomes</taxon>
    </lineage>
</organism>